<dbReference type="SUPFAM" id="SSF160631">
    <property type="entry name" value="SMI1/KNR4-like"/>
    <property type="match status" value="1"/>
</dbReference>
<dbReference type="InterPro" id="IPR018958">
    <property type="entry name" value="Knr4/Smi1-like_dom"/>
</dbReference>
<dbReference type="Pfam" id="PF09346">
    <property type="entry name" value="SMI1_KNR4"/>
    <property type="match status" value="1"/>
</dbReference>
<proteinExistence type="predicted"/>
<feature type="domain" description="Knr4/Smi1-like" evidence="1">
    <location>
        <begin position="18"/>
        <end position="133"/>
    </location>
</feature>
<dbReference type="EMBL" id="CP163443">
    <property type="protein sequence ID" value="XDQ53538.1"/>
    <property type="molecule type" value="Genomic_DNA"/>
</dbReference>
<evidence type="ECO:0000313" key="2">
    <source>
        <dbReference type="EMBL" id="XDQ53538.1"/>
    </source>
</evidence>
<accession>A0AB39RG85</accession>
<dbReference type="SMART" id="SM00860">
    <property type="entry name" value="SMI1_KNR4"/>
    <property type="match status" value="1"/>
</dbReference>
<gene>
    <name evidence="2" type="ORF">AB5J53_18630</name>
</gene>
<dbReference type="AlphaFoldDB" id="A0AB39RG85"/>
<name>A0AB39RG85_9ACTN</name>
<evidence type="ECO:0000259" key="1">
    <source>
        <dbReference type="SMART" id="SM00860"/>
    </source>
</evidence>
<organism evidence="2">
    <name type="scientific">Streptomyces sp. R41</name>
    <dbReference type="NCBI Taxonomy" id="3238632"/>
    <lineage>
        <taxon>Bacteria</taxon>
        <taxon>Bacillati</taxon>
        <taxon>Actinomycetota</taxon>
        <taxon>Actinomycetes</taxon>
        <taxon>Kitasatosporales</taxon>
        <taxon>Streptomycetaceae</taxon>
        <taxon>Streptomyces</taxon>
    </lineage>
</organism>
<sequence length="157" mass="17783">MWKDAAGEVAVEAKFRDPVGADAPADTELRLGCRLPAELTGLLRETNGIVDPYGVDVVWSLQQIVERNLLFRSDPSFAGLYMPFEPLLFFGDNGGGDQFAFVRTPPRADIFVWDHEDDSRRWVARDLRDYLGRALTAYGDDWYRWTDTRRLPAPGTS</sequence>
<dbReference type="RefSeq" id="WP_369246789.1">
    <property type="nucleotide sequence ID" value="NZ_CP163443.1"/>
</dbReference>
<dbReference type="Gene3D" id="3.40.1580.10">
    <property type="entry name" value="SMI1/KNR4-like"/>
    <property type="match status" value="1"/>
</dbReference>
<dbReference type="InterPro" id="IPR037883">
    <property type="entry name" value="Knr4/Smi1-like_sf"/>
</dbReference>
<reference evidence="2" key="1">
    <citation type="submission" date="2024-07" db="EMBL/GenBank/DDBJ databases">
        <authorList>
            <person name="Yu S.T."/>
        </authorList>
    </citation>
    <scope>NUCLEOTIDE SEQUENCE</scope>
    <source>
        <strain evidence="2">R41</strain>
    </source>
</reference>
<protein>
    <submittedName>
        <fullName evidence="2">SMI1/KNR4 family protein</fullName>
    </submittedName>
</protein>